<dbReference type="PANTHER" id="PTHR31084">
    <property type="entry name" value="ALPHA-L-FUCOSIDASE 2"/>
    <property type="match status" value="1"/>
</dbReference>
<dbReference type="GO" id="GO:0004560">
    <property type="term" value="F:alpha-L-fucosidase activity"/>
    <property type="evidence" value="ECO:0007669"/>
    <property type="project" value="InterPro"/>
</dbReference>
<accession>A0A3N4MBA0</accession>
<evidence type="ECO:0000259" key="2">
    <source>
        <dbReference type="Pfam" id="PF21307"/>
    </source>
</evidence>
<reference evidence="5" key="1">
    <citation type="submission" date="2018-11" db="EMBL/GenBank/DDBJ databases">
        <title>Chitinophaga lutea sp.nov., isolate from arsenic contaminated soil.</title>
        <authorList>
            <person name="Zong Y."/>
        </authorList>
    </citation>
    <scope>NUCLEOTIDE SEQUENCE [LARGE SCALE GENOMIC DNA]</scope>
    <source>
        <strain evidence="5">YLT18</strain>
    </source>
</reference>
<evidence type="ECO:0000259" key="1">
    <source>
        <dbReference type="Pfam" id="PF14498"/>
    </source>
</evidence>
<dbReference type="EMBL" id="RMBX01000005">
    <property type="protein sequence ID" value="RPD41092.1"/>
    <property type="molecule type" value="Genomic_DNA"/>
</dbReference>
<feature type="domain" description="Alpha fucosidase A-like C-terminal" evidence="2">
    <location>
        <begin position="727"/>
        <end position="806"/>
    </location>
</feature>
<evidence type="ECO:0000313" key="4">
    <source>
        <dbReference type="EMBL" id="RPD41092.1"/>
    </source>
</evidence>
<dbReference type="PIRSF" id="PIRSF007663">
    <property type="entry name" value="UCP007663"/>
    <property type="match status" value="1"/>
</dbReference>
<dbReference type="InterPro" id="IPR049053">
    <property type="entry name" value="AFCA-like_C"/>
</dbReference>
<feature type="domain" description="Glycosyl hydrolase family 95 N-terminal" evidence="1">
    <location>
        <begin position="28"/>
        <end position="273"/>
    </location>
</feature>
<name>A0A3N4MBA0_9BACT</name>
<dbReference type="Proteomes" id="UP000279089">
    <property type="component" value="Unassembled WGS sequence"/>
</dbReference>
<dbReference type="Pfam" id="PF21307">
    <property type="entry name" value="Glyco_hydro_95_C"/>
    <property type="match status" value="1"/>
</dbReference>
<feature type="domain" description="Glycosyl hydrolase family 95 catalytic" evidence="3">
    <location>
        <begin position="302"/>
        <end position="724"/>
    </location>
</feature>
<proteinExistence type="predicted"/>
<dbReference type="AlphaFoldDB" id="A0A3N4MBA0"/>
<dbReference type="FunFam" id="1.50.10.10:FF:000028">
    <property type="entry name" value="Alpha-L-fucosidase 2"/>
    <property type="match status" value="1"/>
</dbReference>
<gene>
    <name evidence="4" type="ORF">EG028_10405</name>
</gene>
<evidence type="ECO:0000259" key="3">
    <source>
        <dbReference type="Pfam" id="PF22124"/>
    </source>
</evidence>
<dbReference type="RefSeq" id="WP_120516605.1">
    <property type="nucleotide sequence ID" value="NZ_QXZY01000006.1"/>
</dbReference>
<keyword evidence="4" id="KW-0378">Hydrolase</keyword>
<dbReference type="InterPro" id="IPR012341">
    <property type="entry name" value="6hp_glycosidase-like_sf"/>
</dbReference>
<dbReference type="Pfam" id="PF22124">
    <property type="entry name" value="Glyco_hydro_95_cat"/>
    <property type="match status" value="1"/>
</dbReference>
<dbReference type="InterPro" id="IPR008928">
    <property type="entry name" value="6-hairpin_glycosidase_sf"/>
</dbReference>
<dbReference type="Pfam" id="PF14498">
    <property type="entry name" value="Glyco_hyd_65N_2"/>
    <property type="match status" value="1"/>
</dbReference>
<keyword evidence="5" id="KW-1185">Reference proteome</keyword>
<organism evidence="4 5">
    <name type="scientific">Chitinophaga barathri</name>
    <dbReference type="NCBI Taxonomy" id="1647451"/>
    <lineage>
        <taxon>Bacteria</taxon>
        <taxon>Pseudomonadati</taxon>
        <taxon>Bacteroidota</taxon>
        <taxon>Chitinophagia</taxon>
        <taxon>Chitinophagales</taxon>
        <taxon>Chitinophagaceae</taxon>
        <taxon>Chitinophaga</taxon>
    </lineage>
</organism>
<dbReference type="OrthoDB" id="9768507at2"/>
<protein>
    <submittedName>
        <fullName evidence="4">Glycoside hydrolase family 95 protein</fullName>
    </submittedName>
</protein>
<comment type="caution">
    <text evidence="4">The sequence shown here is derived from an EMBL/GenBank/DDBJ whole genome shotgun (WGS) entry which is preliminary data.</text>
</comment>
<dbReference type="InterPro" id="IPR054363">
    <property type="entry name" value="GH95_cat"/>
</dbReference>
<dbReference type="SUPFAM" id="SSF48208">
    <property type="entry name" value="Six-hairpin glycosidases"/>
    <property type="match status" value="1"/>
</dbReference>
<dbReference type="GO" id="GO:0005975">
    <property type="term" value="P:carbohydrate metabolic process"/>
    <property type="evidence" value="ECO:0007669"/>
    <property type="project" value="InterPro"/>
</dbReference>
<dbReference type="InterPro" id="IPR027414">
    <property type="entry name" value="GH95_N_dom"/>
</dbReference>
<evidence type="ECO:0000313" key="5">
    <source>
        <dbReference type="Proteomes" id="UP000279089"/>
    </source>
</evidence>
<dbReference type="InterPro" id="IPR016518">
    <property type="entry name" value="Alpha-L-fucosidase"/>
</dbReference>
<sequence length="847" mass="93511">MKGLIAGIILFTVPFHAQAQQGDPLLKLWYRQPAANWNEALPVGNGRIGAMIFGSVQQEKLQLNEAFLWSGSPSDGNNPGARTTLPFVREALWKGEYMKADSLSRLMLGPYSARYLTLGNLLLKNDGPVNDVKGYERSLDLNKALATVKYTSGGVEYTRETFVSYPAQLLVIRWRSSKAGALNFQALFDNPMPVTLSKKNDGYIVLSGQCPSYVPHRPYEKRTFEYDPQNGIKYEVHLQARLKGGSSKVDDKGLTVKGATEAVLLLSIGTSYNGPFNNPVSAGKNPAEEAVKHLSKAGSANFDNLLKTHLGDYTALFNRVKLDLGKDTSAPKPTDVRLREYTLAGGNRDPQLTTLLYQYGRYLMIAGSRKGGPAMNLQGLWNDKMQPPWGSNYTVNINTQMNYWPVETANLDECATPLFDFIAQLAKNGEKTAQVNYGMKGWTVHHNTDIWAITSPSGGFDWKDPKGDPRWGIWPMAGAWFCRHLWDHYTYTGNEKFLADTAYPLMKGAAEFMVGWMVKNPDGQWVTNPSTSPENNFLVNGERKGSVSIASTMDLSIIHDLLNRTILAAETLGKDPAFVKQMKFVLKNMYPFHTGRLGQLQEWYLDWDDAKDKHRHLSHLYGVYPGNVITPRRQPELAAAAKQSLLLRGDGGTGWSKAWKINWWARLEDGDHAYTMLNKQLFLATIDSISVGDSSGGSYANLFDAHPPFQIDGNFGVVSGITEMFVQSHDGVIHLLPALPSAWPTGSVKGLRIKGGMEVDIAWKNGVLQQAVIRSKVNQGAQTIRTGQKVNISQANGIKADKKEIKDYGFAVNKVIGDAGKLPSLDLKPVVDQAITISAGTTTITAL</sequence>
<dbReference type="Gene3D" id="1.50.10.10">
    <property type="match status" value="1"/>
</dbReference>
<dbReference type="PANTHER" id="PTHR31084:SF0">
    <property type="entry name" value="ALPHA-L-FUCOSIDASE 2"/>
    <property type="match status" value="1"/>
</dbReference>